<reference evidence="3" key="1">
    <citation type="submission" date="2016-05" db="EMBL/GenBank/DDBJ databases">
        <authorList>
            <person name="Behera P."/>
            <person name="Vaishampayan P."/>
            <person name="Singh N."/>
            <person name="Raina V."/>
            <person name="Suar M."/>
            <person name="Pattnaik A."/>
            <person name="Rastogi G."/>
        </authorList>
    </citation>
    <scope>NUCLEOTIDE SEQUENCE [LARGE SCALE GENOMIC DNA]</scope>
    <source>
        <strain evidence="3">MP23</strain>
    </source>
</reference>
<dbReference type="CDD" id="cd00093">
    <property type="entry name" value="HTH_XRE"/>
    <property type="match status" value="1"/>
</dbReference>
<dbReference type="Pfam" id="PF13560">
    <property type="entry name" value="HTH_31"/>
    <property type="match status" value="1"/>
</dbReference>
<dbReference type="InterPro" id="IPR041413">
    <property type="entry name" value="MLTR_LBD"/>
</dbReference>
<dbReference type="OrthoDB" id="5346389at2"/>
<dbReference type="STRING" id="1691903.A9B99_19955"/>
<dbReference type="SUPFAM" id="SSF47413">
    <property type="entry name" value="lambda repressor-like DNA-binding domains"/>
    <property type="match status" value="1"/>
</dbReference>
<dbReference type="PANTHER" id="PTHR35010:SF2">
    <property type="entry name" value="BLL4672 PROTEIN"/>
    <property type="match status" value="1"/>
</dbReference>
<dbReference type="SMART" id="SM00530">
    <property type="entry name" value="HTH_XRE"/>
    <property type="match status" value="1"/>
</dbReference>
<dbReference type="Pfam" id="PF17765">
    <property type="entry name" value="MLTR_LBD"/>
    <property type="match status" value="1"/>
</dbReference>
<evidence type="ECO:0000313" key="3">
    <source>
        <dbReference type="Proteomes" id="UP000078225"/>
    </source>
</evidence>
<accession>A0A1B7L5V7</accession>
<dbReference type="RefSeq" id="WP_064596333.1">
    <property type="nucleotide sequence ID" value="NZ_CP134782.1"/>
</dbReference>
<proteinExistence type="predicted"/>
<dbReference type="AlphaFoldDB" id="A0A1B7L5V7"/>
<feature type="domain" description="HTH cro/C1-type" evidence="1">
    <location>
        <begin position="15"/>
        <end position="87"/>
    </location>
</feature>
<dbReference type="InterPro" id="IPR001387">
    <property type="entry name" value="Cro/C1-type_HTH"/>
</dbReference>
<dbReference type="InterPro" id="IPR010982">
    <property type="entry name" value="Lambda_DNA-bd_dom_sf"/>
</dbReference>
<dbReference type="GO" id="GO:0003677">
    <property type="term" value="F:DNA binding"/>
    <property type="evidence" value="ECO:0007669"/>
    <property type="project" value="InterPro"/>
</dbReference>
<organism evidence="2 3">
    <name type="scientific">Mangrovibacter phragmitis</name>
    <dbReference type="NCBI Taxonomy" id="1691903"/>
    <lineage>
        <taxon>Bacteria</taxon>
        <taxon>Pseudomonadati</taxon>
        <taxon>Pseudomonadota</taxon>
        <taxon>Gammaproteobacteria</taxon>
        <taxon>Enterobacterales</taxon>
        <taxon>Enterobacteriaceae</taxon>
        <taxon>Mangrovibacter</taxon>
    </lineage>
</organism>
<dbReference type="PANTHER" id="PTHR35010">
    <property type="entry name" value="BLL4672 PROTEIN-RELATED"/>
    <property type="match status" value="1"/>
</dbReference>
<sequence>MQNTLFSGPKALGAFLRSVRENTAPADIGLPAMGRRRTKGLRREEVAQLSGISTTWYTWIEQGRDIVVSAQTLANIAGVLKMKPSQRQYLFHLALKSDPQEEQIQVVEEEVLASVRQVASPCYLLDITWNMLAWNSAAQALFTGWLDTEQRPNMMTFMFQHPLSQTLVCDWENRASRIVAELRADTMHYQHDQGLNAFVTRMNNDSETFREYWSRQQVVVREGGERTFCNAQGKLQQFRQVSWQLTSNRSVKMIMLMPE</sequence>
<gene>
    <name evidence="2" type="ORF">A9B99_19955</name>
</gene>
<dbReference type="Gene3D" id="3.30.450.180">
    <property type="match status" value="1"/>
</dbReference>
<keyword evidence="3" id="KW-1185">Reference proteome</keyword>
<dbReference type="Gene3D" id="1.10.260.40">
    <property type="entry name" value="lambda repressor-like DNA-binding domains"/>
    <property type="match status" value="1"/>
</dbReference>
<dbReference type="Proteomes" id="UP000078225">
    <property type="component" value="Unassembled WGS sequence"/>
</dbReference>
<protein>
    <submittedName>
        <fullName evidence="2">Transcriptional regulator</fullName>
    </submittedName>
</protein>
<evidence type="ECO:0000259" key="1">
    <source>
        <dbReference type="SMART" id="SM00530"/>
    </source>
</evidence>
<name>A0A1B7L5V7_9ENTR</name>
<comment type="caution">
    <text evidence="2">The sequence shown here is derived from an EMBL/GenBank/DDBJ whole genome shotgun (WGS) entry which is preliminary data.</text>
</comment>
<evidence type="ECO:0000313" key="2">
    <source>
        <dbReference type="EMBL" id="OAT77688.1"/>
    </source>
</evidence>
<dbReference type="EMBL" id="LYRP01000005">
    <property type="protein sequence ID" value="OAT77688.1"/>
    <property type="molecule type" value="Genomic_DNA"/>
</dbReference>